<dbReference type="InterPro" id="IPR051717">
    <property type="entry name" value="MFS_MFSD6"/>
</dbReference>
<evidence type="ECO:0000256" key="2">
    <source>
        <dbReference type="ARBA" id="ARBA00005241"/>
    </source>
</evidence>
<protein>
    <recommendedName>
        <fullName evidence="7">Major facilitator superfamily associated domain-containing protein</fullName>
    </recommendedName>
</protein>
<keyword evidence="3 6" id="KW-0812">Transmembrane</keyword>
<evidence type="ECO:0000313" key="8">
    <source>
        <dbReference type="EMBL" id="CAD7641283.1"/>
    </source>
</evidence>
<evidence type="ECO:0000256" key="1">
    <source>
        <dbReference type="ARBA" id="ARBA00004141"/>
    </source>
</evidence>
<dbReference type="EMBL" id="OC915634">
    <property type="protein sequence ID" value="CAD7641283.1"/>
    <property type="molecule type" value="Genomic_DNA"/>
</dbReference>
<proteinExistence type="inferred from homology"/>
<dbReference type="PANTHER" id="PTHR16172">
    <property type="entry name" value="MAJOR FACILITATOR SUPERFAMILY DOMAIN-CONTAINING PROTEIN 6-LIKE"/>
    <property type="match status" value="1"/>
</dbReference>
<dbReference type="Pfam" id="PF12832">
    <property type="entry name" value="MFS_1_like"/>
    <property type="match status" value="1"/>
</dbReference>
<dbReference type="EMBL" id="CAJPVJ010000809">
    <property type="protein sequence ID" value="CAG2163443.1"/>
    <property type="molecule type" value="Genomic_DNA"/>
</dbReference>
<sequence length="183" mass="19566">MMREKFVANAMEAFTYHLMWCAAATYSQKLAPEGLTATMLGIVGGLHYGVGRAAGSMFGGSLMAIFNARIAFRIMGIIAGVVALVYTLIYYIFLRKDEIKLFNKKSGFSADNENNVVSKDMEIIDIKTTAPIDGEPTAADPLTAEGGGAVAGNGVHLKPKERCDSDVSRISVISATLSLSHPI</sequence>
<dbReference type="Proteomes" id="UP000728032">
    <property type="component" value="Unassembled WGS sequence"/>
</dbReference>
<evidence type="ECO:0000259" key="7">
    <source>
        <dbReference type="Pfam" id="PF12832"/>
    </source>
</evidence>
<feature type="transmembrane region" description="Helical" evidence="6">
    <location>
        <begin position="70"/>
        <end position="94"/>
    </location>
</feature>
<keyword evidence="9" id="KW-1185">Reference proteome</keyword>
<comment type="similarity">
    <text evidence="2">Belongs to the major facilitator superfamily. MFSD6 family.</text>
</comment>
<feature type="transmembrane region" description="Helical" evidence="6">
    <location>
        <begin position="30"/>
        <end position="50"/>
    </location>
</feature>
<reference evidence="8" key="1">
    <citation type="submission" date="2020-11" db="EMBL/GenBank/DDBJ databases">
        <authorList>
            <person name="Tran Van P."/>
        </authorList>
    </citation>
    <scope>NUCLEOTIDE SEQUENCE</scope>
</reference>
<dbReference type="GO" id="GO:0016020">
    <property type="term" value="C:membrane"/>
    <property type="evidence" value="ECO:0007669"/>
    <property type="project" value="UniProtKB-SubCell"/>
</dbReference>
<evidence type="ECO:0000256" key="5">
    <source>
        <dbReference type="ARBA" id="ARBA00023136"/>
    </source>
</evidence>
<dbReference type="InterPro" id="IPR024989">
    <property type="entry name" value="MFS_assoc_dom"/>
</dbReference>
<keyword evidence="4 6" id="KW-1133">Transmembrane helix</keyword>
<dbReference type="SUPFAM" id="SSF103473">
    <property type="entry name" value="MFS general substrate transporter"/>
    <property type="match status" value="1"/>
</dbReference>
<dbReference type="AlphaFoldDB" id="A0A7R9LI07"/>
<gene>
    <name evidence="8" type="ORF">ONB1V03_LOCUS3018</name>
</gene>
<comment type="subcellular location">
    <subcellularLocation>
        <location evidence="1">Membrane</location>
        <topology evidence="1">Multi-pass membrane protein</topology>
    </subcellularLocation>
</comment>
<organism evidence="8">
    <name type="scientific">Oppiella nova</name>
    <dbReference type="NCBI Taxonomy" id="334625"/>
    <lineage>
        <taxon>Eukaryota</taxon>
        <taxon>Metazoa</taxon>
        <taxon>Ecdysozoa</taxon>
        <taxon>Arthropoda</taxon>
        <taxon>Chelicerata</taxon>
        <taxon>Arachnida</taxon>
        <taxon>Acari</taxon>
        <taxon>Acariformes</taxon>
        <taxon>Sarcoptiformes</taxon>
        <taxon>Oribatida</taxon>
        <taxon>Brachypylina</taxon>
        <taxon>Oppioidea</taxon>
        <taxon>Oppiidae</taxon>
        <taxon>Oppiella</taxon>
    </lineage>
</organism>
<feature type="domain" description="Major facilitator superfamily associated" evidence="7">
    <location>
        <begin position="6"/>
        <end position="73"/>
    </location>
</feature>
<dbReference type="Gene3D" id="1.20.1250.20">
    <property type="entry name" value="MFS general substrate transporter like domains"/>
    <property type="match status" value="1"/>
</dbReference>
<dbReference type="PANTHER" id="PTHR16172:SF41">
    <property type="entry name" value="MAJOR FACILITATOR SUPERFAMILY DOMAIN-CONTAINING PROTEIN 6-LIKE"/>
    <property type="match status" value="1"/>
</dbReference>
<evidence type="ECO:0000256" key="3">
    <source>
        <dbReference type="ARBA" id="ARBA00022692"/>
    </source>
</evidence>
<keyword evidence="5 6" id="KW-0472">Membrane</keyword>
<evidence type="ECO:0000256" key="4">
    <source>
        <dbReference type="ARBA" id="ARBA00022989"/>
    </source>
</evidence>
<accession>A0A7R9LI07</accession>
<evidence type="ECO:0000313" key="9">
    <source>
        <dbReference type="Proteomes" id="UP000728032"/>
    </source>
</evidence>
<name>A0A7R9LI07_9ACAR</name>
<dbReference type="InterPro" id="IPR036259">
    <property type="entry name" value="MFS_trans_sf"/>
</dbReference>
<evidence type="ECO:0000256" key="6">
    <source>
        <dbReference type="SAM" id="Phobius"/>
    </source>
</evidence>
<dbReference type="OrthoDB" id="10056177at2759"/>